<feature type="region of interest" description="Disordered" evidence="1">
    <location>
        <begin position="1"/>
        <end position="31"/>
    </location>
</feature>
<accession>A0ABY1RB24</accession>
<dbReference type="NCBIfam" id="TIGR01549">
    <property type="entry name" value="HAD-SF-IA-v1"/>
    <property type="match status" value="1"/>
</dbReference>
<dbReference type="Proteomes" id="UP000194464">
    <property type="component" value="Unassembled WGS sequence"/>
</dbReference>
<dbReference type="Gene3D" id="3.40.50.1000">
    <property type="entry name" value="HAD superfamily/HAD-like"/>
    <property type="match status" value="1"/>
</dbReference>
<dbReference type="NCBIfam" id="TIGR01509">
    <property type="entry name" value="HAD-SF-IA-v3"/>
    <property type="match status" value="1"/>
</dbReference>
<dbReference type="PANTHER" id="PTHR46649:SF4">
    <property type="entry name" value="HALOACID DEHALOGENASE-LIKE HYDROLASE (HAD) SUPERFAMILY PROTEIN"/>
    <property type="match status" value="1"/>
</dbReference>
<evidence type="ECO:0000313" key="2">
    <source>
        <dbReference type="EMBL" id="SMQ66821.1"/>
    </source>
</evidence>
<dbReference type="PANTHER" id="PTHR46649">
    <property type="match status" value="1"/>
</dbReference>
<comment type="caution">
    <text evidence="2">The sequence shown here is derived from an EMBL/GenBank/DDBJ whole genome shotgun (WGS) entry which is preliminary data.</text>
</comment>
<evidence type="ECO:0000313" key="3">
    <source>
        <dbReference type="Proteomes" id="UP000194464"/>
    </source>
</evidence>
<organism evidence="2 3">
    <name type="scientific">Plantibacter elymi</name>
    <name type="common">nom. nud.</name>
    <dbReference type="NCBI Taxonomy" id="199708"/>
    <lineage>
        <taxon>Bacteria</taxon>
        <taxon>Bacillati</taxon>
        <taxon>Actinomycetota</taxon>
        <taxon>Actinomycetes</taxon>
        <taxon>Micrococcales</taxon>
        <taxon>Microbacteriaceae</taxon>
        <taxon>Plantibacter</taxon>
    </lineage>
</organism>
<dbReference type="RefSeq" id="WP_086473316.1">
    <property type="nucleotide sequence ID" value="NZ_FXWJ01000002.1"/>
</dbReference>
<dbReference type="InterPro" id="IPR006439">
    <property type="entry name" value="HAD-SF_hydro_IA"/>
</dbReference>
<gene>
    <name evidence="2" type="ORF">SAMN06295909_1241</name>
</gene>
<dbReference type="SUPFAM" id="SSF56784">
    <property type="entry name" value="HAD-like"/>
    <property type="match status" value="1"/>
</dbReference>
<dbReference type="Pfam" id="PF00702">
    <property type="entry name" value="Hydrolase"/>
    <property type="match status" value="1"/>
</dbReference>
<dbReference type="InterPro" id="IPR036412">
    <property type="entry name" value="HAD-like_sf"/>
</dbReference>
<evidence type="ECO:0000256" key="1">
    <source>
        <dbReference type="SAM" id="MobiDB-lite"/>
    </source>
</evidence>
<sequence length="240" mass="25357">MSDDDGDGASGQPVRATGSTEARPSHQSAPRPSAVLLDFHNTLAVVRSVDEWIDEASDLLAGGPAPGVIPRERIRNVWVEARRLFPALDWDLDPTAHRHAFVSTLSHDDAIPIDVAEALYAVMPNQWTLNAGASDFIARASAAGMRLGIVSNIALDIRPALGRWGIADAIDAVILSYEVGCVKPDPRIFRLAADALGVDPADCLMIGDSAHDDVGGAALGMPCLIVPPDGTWRAFALASP</sequence>
<reference evidence="2 3" key="1">
    <citation type="submission" date="2017-04" db="EMBL/GenBank/DDBJ databases">
        <authorList>
            <person name="Varghese N."/>
            <person name="Submissions S."/>
        </authorList>
    </citation>
    <scope>NUCLEOTIDE SEQUENCE [LARGE SCALE GENOMIC DNA]</scope>
    <source>
        <strain evidence="2 3">VKM Ac-1784</strain>
    </source>
</reference>
<proteinExistence type="predicted"/>
<name>A0ABY1RB24_9MICO</name>
<dbReference type="EMBL" id="FXWJ01000002">
    <property type="protein sequence ID" value="SMQ66821.1"/>
    <property type="molecule type" value="Genomic_DNA"/>
</dbReference>
<dbReference type="InterPro" id="IPR023214">
    <property type="entry name" value="HAD_sf"/>
</dbReference>
<feature type="compositionally biased region" description="Polar residues" evidence="1">
    <location>
        <begin position="17"/>
        <end position="30"/>
    </location>
</feature>
<protein>
    <submittedName>
        <fullName evidence="2">Haloacid dehalogenase superfamily, subfamily IA, variant 3 with third motif having DD or ED/haloacid dehalogenase superfamily, subfamily IA, variant 1 with third motif having Dx(3-4)D or Dx(3-4)E</fullName>
    </submittedName>
</protein>
<keyword evidence="3" id="KW-1185">Reference proteome</keyword>
<dbReference type="PRINTS" id="PR00413">
    <property type="entry name" value="HADHALOGNASE"/>
</dbReference>